<evidence type="ECO:0000313" key="3">
    <source>
        <dbReference type="EMBL" id="OLF54539.1"/>
    </source>
</evidence>
<protein>
    <submittedName>
        <fullName evidence="3">NADPH-dependent FMN reductase</fullName>
    </submittedName>
</protein>
<dbReference type="Proteomes" id="UP000185578">
    <property type="component" value="Unassembled WGS sequence"/>
</dbReference>
<sequence length="198" mass="21483">MSLQIALIAGSSQHDSQSARIARYLGERLLALQLCARTSVLDLGRSPLPLWPSPEADSAWSHYSATLREADALVVVAPEWNGMACPAIKNFFVYAGHAELGHKPALLVGVSAGVGGAYPLAELRASSYKNCRICYLPEQLIVRQVEQAFHPHPEPTAAQRSLHARADWSLGILAEYASAMQPLRTRIDLQAAPFVNGM</sequence>
<dbReference type="InterPro" id="IPR050712">
    <property type="entry name" value="NAD(P)H-dep_reductase"/>
</dbReference>
<dbReference type="SUPFAM" id="SSF52218">
    <property type="entry name" value="Flavoproteins"/>
    <property type="match status" value="1"/>
</dbReference>
<keyword evidence="1" id="KW-0288">FMN</keyword>
<organism evidence="3 4">
    <name type="scientific">Pseudomonas chlororaphis</name>
    <dbReference type="NCBI Taxonomy" id="587753"/>
    <lineage>
        <taxon>Bacteria</taxon>
        <taxon>Pseudomonadati</taxon>
        <taxon>Pseudomonadota</taxon>
        <taxon>Gammaproteobacteria</taxon>
        <taxon>Pseudomonadales</taxon>
        <taxon>Pseudomonadaceae</taxon>
        <taxon>Pseudomonas</taxon>
    </lineage>
</organism>
<gene>
    <name evidence="3" type="ORF">BTN82_11075</name>
</gene>
<comment type="caution">
    <text evidence="3">The sequence shown here is derived from an EMBL/GenBank/DDBJ whole genome shotgun (WGS) entry which is preliminary data.</text>
</comment>
<dbReference type="GO" id="GO:0016655">
    <property type="term" value="F:oxidoreductase activity, acting on NAD(P)H, quinone or similar compound as acceptor"/>
    <property type="evidence" value="ECO:0007669"/>
    <property type="project" value="UniProtKB-ARBA"/>
</dbReference>
<dbReference type="RefSeq" id="WP_075119160.1">
    <property type="nucleotide sequence ID" value="NZ_MSCT01000009.1"/>
</dbReference>
<dbReference type="Gene3D" id="3.40.50.360">
    <property type="match status" value="1"/>
</dbReference>
<dbReference type="OrthoDB" id="5563352at2"/>
<dbReference type="InterPro" id="IPR005025">
    <property type="entry name" value="FMN_Rdtase-like_dom"/>
</dbReference>
<accession>A0A1Q8ERX6</accession>
<evidence type="ECO:0000313" key="4">
    <source>
        <dbReference type="Proteomes" id="UP000185578"/>
    </source>
</evidence>
<name>A0A1Q8ERX6_9PSED</name>
<reference evidence="3 4" key="1">
    <citation type="submission" date="2016-12" db="EMBL/GenBank/DDBJ databases">
        <authorList>
            <person name="Song W.-J."/>
            <person name="Kurnit D.M."/>
        </authorList>
    </citation>
    <scope>NUCLEOTIDE SEQUENCE [LARGE SCALE GENOMIC DNA]</scope>
    <source>
        <strain evidence="3 4">PCL1601</strain>
    </source>
</reference>
<dbReference type="EMBL" id="MSCT01000009">
    <property type="protein sequence ID" value="OLF54539.1"/>
    <property type="molecule type" value="Genomic_DNA"/>
</dbReference>
<evidence type="ECO:0000259" key="2">
    <source>
        <dbReference type="Pfam" id="PF03358"/>
    </source>
</evidence>
<dbReference type="GO" id="GO:0005829">
    <property type="term" value="C:cytosol"/>
    <property type="evidence" value="ECO:0007669"/>
    <property type="project" value="TreeGrafter"/>
</dbReference>
<dbReference type="GO" id="GO:0010181">
    <property type="term" value="F:FMN binding"/>
    <property type="evidence" value="ECO:0007669"/>
    <property type="project" value="TreeGrafter"/>
</dbReference>
<dbReference type="InterPro" id="IPR029039">
    <property type="entry name" value="Flavoprotein-like_sf"/>
</dbReference>
<dbReference type="Pfam" id="PF03358">
    <property type="entry name" value="FMN_red"/>
    <property type="match status" value="1"/>
</dbReference>
<feature type="domain" description="NADPH-dependent FMN reductase-like" evidence="2">
    <location>
        <begin position="4"/>
        <end position="145"/>
    </location>
</feature>
<dbReference type="AlphaFoldDB" id="A0A1Q8ERX6"/>
<keyword evidence="1" id="KW-0285">Flavoprotein</keyword>
<dbReference type="PANTHER" id="PTHR30543">
    <property type="entry name" value="CHROMATE REDUCTASE"/>
    <property type="match status" value="1"/>
</dbReference>
<dbReference type="PANTHER" id="PTHR30543:SF31">
    <property type="entry name" value="NADPH-DEPENDENT AZOREDUCTASE AZR"/>
    <property type="match status" value="1"/>
</dbReference>
<proteinExistence type="predicted"/>
<evidence type="ECO:0000256" key="1">
    <source>
        <dbReference type="ARBA" id="ARBA00022643"/>
    </source>
</evidence>